<accession>A0A8S5RPA4</accession>
<proteinExistence type="predicted"/>
<feature type="transmembrane region" description="Helical" evidence="1">
    <location>
        <begin position="6"/>
        <end position="26"/>
    </location>
</feature>
<reference evidence="2" key="1">
    <citation type="journal article" date="2021" name="Proc. Natl. Acad. Sci. U.S.A.">
        <title>A Catalog of Tens of Thousands of Viruses from Human Metagenomes Reveals Hidden Associations with Chronic Diseases.</title>
        <authorList>
            <person name="Tisza M.J."/>
            <person name="Buck C.B."/>
        </authorList>
    </citation>
    <scope>NUCLEOTIDE SEQUENCE</scope>
    <source>
        <strain evidence="2">CtBS918</strain>
    </source>
</reference>
<keyword evidence="1" id="KW-1133">Transmembrane helix</keyword>
<evidence type="ECO:0000256" key="1">
    <source>
        <dbReference type="SAM" id="Phobius"/>
    </source>
</evidence>
<organism evidence="2">
    <name type="scientific">virus sp. ctBS918</name>
    <dbReference type="NCBI Taxonomy" id="2825807"/>
    <lineage>
        <taxon>Viruses</taxon>
    </lineage>
</organism>
<evidence type="ECO:0000313" key="2">
    <source>
        <dbReference type="EMBL" id="DAE32852.1"/>
    </source>
</evidence>
<name>A0A8S5RPA4_9VIRU</name>
<dbReference type="EMBL" id="BK059130">
    <property type="protein sequence ID" value="DAE32852.1"/>
    <property type="molecule type" value="Genomic_DNA"/>
</dbReference>
<keyword evidence="1" id="KW-0472">Membrane</keyword>
<sequence length="114" mass="12957">MEFLVNYWYVIVGVIAVLVVAGFAIYKFAGLPTSAQIAKIKEWLLYAVTKAEQELGEKTGQLKLHTVYDMFIAKFPTTAKLVSFETFSMWVDEALVEMKKMLENNKQIETIVKG</sequence>
<keyword evidence="1" id="KW-0812">Transmembrane</keyword>
<protein>
    <submittedName>
        <fullName evidence="2">Holin</fullName>
    </submittedName>
</protein>